<gene>
    <name evidence="11" type="ORF">PGSY75_0919600</name>
</gene>
<dbReference type="InterPro" id="IPR005013">
    <property type="entry name" value="DDOST_48_kDa_subunit"/>
</dbReference>
<reference evidence="11 12" key="1">
    <citation type="journal article" date="2016" name="Nat. Commun.">
        <title>Genomes of cryptic chimpanzee Plasmodium species reveal key evolutionary events leading to human malaria.</title>
        <authorList>
            <person name="Sundararaman S.A."/>
            <person name="Plenderleith L.J."/>
            <person name="Liu W."/>
            <person name="Loy D.E."/>
            <person name="Learn G.H."/>
            <person name="Li Y."/>
            <person name="Shaw K.S."/>
            <person name="Ayouba A."/>
            <person name="Peeters M."/>
            <person name="Speede S."/>
            <person name="Shaw G.M."/>
            <person name="Bushman F.D."/>
            <person name="Brisson D."/>
            <person name="Rayner J.C."/>
            <person name="Sharp P.M."/>
            <person name="Hahn B.H."/>
        </authorList>
    </citation>
    <scope>NUCLEOTIDE SEQUENCE [LARGE SCALE GENOMIC DNA]</scope>
    <source>
        <strain evidence="11 12">SY75</strain>
    </source>
</reference>
<keyword evidence="7 8" id="KW-0472">Membrane</keyword>
<comment type="function">
    <text evidence="8">Subunit of the oligosaccharyl transferase (OST) complex that catalyzes the initial transfer of a defined glycan (Glc(3)Man(9)GlcNAc(2) in eukaryotes) from the lipid carrier dolichol-pyrophosphate to an asparagine residue within an Asn-X-Ser/Thr consensus motif in nascent polypeptide chains, the first step in protein N-glycosylation. N-glycosylation occurs cotranslationally and the complex associates with the Sec61 complex at the channel-forming translocon complex that mediates protein translocation across the endoplasmic reticulum (ER).</text>
</comment>
<dbReference type="Pfam" id="PF03345">
    <property type="entry name" value="OST48_N"/>
    <property type="match status" value="1"/>
</dbReference>
<comment type="similarity">
    <text evidence="3 8">Belongs to the DDOST 48 kDa subunit family.</text>
</comment>
<keyword evidence="6 8" id="KW-1133">Transmembrane helix</keyword>
<sequence length="481" mass="57496">MKIKIKNFLFILFLFFFVILSVRYSCEKKKLQTVDYQKKSITGKIKNRIQKYQEKKLILITDIRNINETYSSFLHILNTEGNYISKIINILSTDDIHNINYSLYDGLIIILDILNDKVVEILKASYLKLFIEKKKHIFFSLNDVNGKNALQYLNELNISVHGNSSYVNDYFNNIVIKNDDNQKEITIKEKKKKKKKKKEFFTNQIISNTPITSIKNNILFKGTAHSVLLKEKYFLEVLTCTRSCLLYDKNDQVIKRQKQGTDLLLISAIQLENNSRILFSSSSEIFSDYFFNTHNSNKQFTYELIKWNLKKSGIIRYNNFKFYKNINQDKAHNTFFINDFVNMSIDLYELKNNFWVPYKNNNIQIQMSKIHIISRTFLNTYKSNNNPTYYTNFQLPKEHGIYKLQIYYLNKGYNILNLEYSIPIRTLLHYDKNKKVKFKNYPFYFYIYLSLIYFIIFLLIILFDNGYLSDKKEQHTKEKLQ</sequence>
<evidence type="ECO:0000256" key="5">
    <source>
        <dbReference type="ARBA" id="ARBA00022824"/>
    </source>
</evidence>
<keyword evidence="5 8" id="KW-0256">Endoplasmic reticulum</keyword>
<keyword evidence="11" id="KW-0808">Transferase</keyword>
<dbReference type="PANTHER" id="PTHR10830">
    <property type="entry name" value="DOLICHYL-DIPHOSPHOOLIGOSACCHARIDE--PROTEIN GLYCOSYLTRANSFERASE 48 KDA SUBUNIT"/>
    <property type="match status" value="1"/>
</dbReference>
<dbReference type="Proteomes" id="UP000076004">
    <property type="component" value="Unassembled WGS sequence"/>
</dbReference>
<dbReference type="EMBL" id="LVLB01000010">
    <property type="protein sequence ID" value="KYO00175.1"/>
    <property type="molecule type" value="Genomic_DNA"/>
</dbReference>
<dbReference type="UniPathway" id="UPA00378"/>
<dbReference type="GO" id="GO:0016740">
    <property type="term" value="F:transferase activity"/>
    <property type="evidence" value="ECO:0007669"/>
    <property type="project" value="UniProtKB-KW"/>
</dbReference>
<dbReference type="GO" id="GO:0008250">
    <property type="term" value="C:oligosaccharyltransferase complex"/>
    <property type="evidence" value="ECO:0007669"/>
    <property type="project" value="TreeGrafter"/>
</dbReference>
<dbReference type="GeneID" id="29776215"/>
<comment type="pathway">
    <text evidence="2 8">Protein modification; protein glycosylation.</text>
</comment>
<evidence type="ECO:0000256" key="2">
    <source>
        <dbReference type="ARBA" id="ARBA00004922"/>
    </source>
</evidence>
<dbReference type="AlphaFoldDB" id="A0A151LLR3"/>
<comment type="subcellular location">
    <subcellularLocation>
        <location evidence="8">Endoplasmic reticulum membrane</location>
        <topology evidence="8">Single-pass type I membrane protein</topology>
    </subcellularLocation>
    <subcellularLocation>
        <location evidence="1">Membrane</location>
        <topology evidence="1">Single-pass type I membrane protein</topology>
    </subcellularLocation>
</comment>
<feature type="domain" description="OST48 middle" evidence="10">
    <location>
        <begin position="326"/>
        <end position="463"/>
    </location>
</feature>
<dbReference type="InterPro" id="IPR055457">
    <property type="entry name" value="OST48_N"/>
</dbReference>
<dbReference type="VEuPathDB" id="PlasmoDB:PGABG01_0917000"/>
<evidence type="ECO:0000256" key="6">
    <source>
        <dbReference type="ARBA" id="ARBA00022989"/>
    </source>
</evidence>
<evidence type="ECO:0000259" key="10">
    <source>
        <dbReference type="Pfam" id="PF23358"/>
    </source>
</evidence>
<comment type="caution">
    <text evidence="11">The sequence shown here is derived from an EMBL/GenBank/DDBJ whole genome shotgun (WGS) entry which is preliminary data.</text>
</comment>
<dbReference type="GO" id="GO:0018279">
    <property type="term" value="P:protein N-linked glycosylation via asparagine"/>
    <property type="evidence" value="ECO:0007669"/>
    <property type="project" value="UniProtKB-UniRule"/>
</dbReference>
<keyword evidence="4 8" id="KW-0812">Transmembrane</keyword>
<dbReference type="InterPro" id="IPR055459">
    <property type="entry name" value="OST48_MD"/>
</dbReference>
<evidence type="ECO:0000313" key="11">
    <source>
        <dbReference type="EMBL" id="KYO00175.1"/>
    </source>
</evidence>
<dbReference type="RefSeq" id="XP_018641942.1">
    <property type="nucleotide sequence ID" value="XM_018785601.1"/>
</dbReference>
<evidence type="ECO:0000256" key="4">
    <source>
        <dbReference type="ARBA" id="ARBA00022692"/>
    </source>
</evidence>
<proteinExistence type="inferred from homology"/>
<accession>A0A151LLR3</accession>
<dbReference type="VEuPathDB" id="PlasmoDB:PGSY75_0919600"/>
<protein>
    <recommendedName>
        <fullName evidence="8">Dolichyl-diphosphooligosaccharide--protein glycosyltransferase 48 kDa subunit</fullName>
        <shortName evidence="8">Oligosaccharyl transferase 48 kDa subunit</shortName>
    </recommendedName>
</protein>
<dbReference type="Pfam" id="PF23358">
    <property type="entry name" value="OST48_MD"/>
    <property type="match status" value="1"/>
</dbReference>
<evidence type="ECO:0000256" key="8">
    <source>
        <dbReference type="RuleBase" id="RU361142"/>
    </source>
</evidence>
<evidence type="ECO:0000259" key="9">
    <source>
        <dbReference type="Pfam" id="PF03345"/>
    </source>
</evidence>
<dbReference type="KEGG" id="pgab:PGSY75_0919600"/>
<evidence type="ECO:0000313" key="12">
    <source>
        <dbReference type="Proteomes" id="UP000076004"/>
    </source>
</evidence>
<organism evidence="11 12">
    <name type="scientific">Plasmodium gaboni</name>
    <dbReference type="NCBI Taxonomy" id="647221"/>
    <lineage>
        <taxon>Eukaryota</taxon>
        <taxon>Sar</taxon>
        <taxon>Alveolata</taxon>
        <taxon>Apicomplexa</taxon>
        <taxon>Aconoidasida</taxon>
        <taxon>Haemosporida</taxon>
        <taxon>Plasmodiidae</taxon>
        <taxon>Plasmodium</taxon>
        <taxon>Plasmodium (Laverania)</taxon>
    </lineage>
</organism>
<dbReference type="PANTHER" id="PTHR10830:SF0">
    <property type="entry name" value="DOLICHYL-DIPHOSPHOOLIGOSACCHARIDE--PROTEIN GLYCOSYLTRANSFERASE 48 KDA SUBUNIT"/>
    <property type="match status" value="1"/>
</dbReference>
<evidence type="ECO:0000256" key="1">
    <source>
        <dbReference type="ARBA" id="ARBA00004479"/>
    </source>
</evidence>
<comment type="subunit">
    <text evidence="8">Component of the oligosaccharyltransferase (OST) complex.</text>
</comment>
<feature type="domain" description="OST48 N-terminal" evidence="9">
    <location>
        <begin position="57"/>
        <end position="307"/>
    </location>
</feature>
<feature type="transmembrane region" description="Helical" evidence="8">
    <location>
        <begin position="443"/>
        <end position="463"/>
    </location>
</feature>
<name>A0A151LLR3_9APIC</name>
<evidence type="ECO:0000256" key="7">
    <source>
        <dbReference type="ARBA" id="ARBA00023136"/>
    </source>
</evidence>
<evidence type="ECO:0000256" key="3">
    <source>
        <dbReference type="ARBA" id="ARBA00008743"/>
    </source>
</evidence>